<sequence>MVVDKCLNNVQQFVSMNVAQLAVFYAYNVLLILVLRLRQLLLMYWEKHVPLLTHMLICCDS</sequence>
<proteinExistence type="predicted"/>
<comment type="caution">
    <text evidence="2">The sequence shown here is derived from an EMBL/GenBank/DDBJ whole genome shotgun (WGS) entry which is preliminary data.</text>
</comment>
<organism evidence="2 3">
    <name type="scientific">Dermatophagoides farinae</name>
    <name type="common">American house dust mite</name>
    <dbReference type="NCBI Taxonomy" id="6954"/>
    <lineage>
        <taxon>Eukaryota</taxon>
        <taxon>Metazoa</taxon>
        <taxon>Ecdysozoa</taxon>
        <taxon>Arthropoda</taxon>
        <taxon>Chelicerata</taxon>
        <taxon>Arachnida</taxon>
        <taxon>Acari</taxon>
        <taxon>Acariformes</taxon>
        <taxon>Sarcoptiformes</taxon>
        <taxon>Astigmata</taxon>
        <taxon>Psoroptidia</taxon>
        <taxon>Analgoidea</taxon>
        <taxon>Pyroglyphidae</taxon>
        <taxon>Dermatophagoidinae</taxon>
        <taxon>Dermatophagoides</taxon>
    </lineage>
</organism>
<keyword evidence="3" id="KW-1185">Reference proteome</keyword>
<protein>
    <submittedName>
        <fullName evidence="2">Uncharacterized protein</fullName>
    </submittedName>
</protein>
<evidence type="ECO:0000256" key="1">
    <source>
        <dbReference type="SAM" id="Phobius"/>
    </source>
</evidence>
<dbReference type="AlphaFoldDB" id="A0A922LD59"/>
<dbReference type="Proteomes" id="UP000790347">
    <property type="component" value="Unassembled WGS sequence"/>
</dbReference>
<reference evidence="2" key="1">
    <citation type="submission" date="2013-05" db="EMBL/GenBank/DDBJ databases">
        <authorList>
            <person name="Yim A.K.Y."/>
            <person name="Chan T.F."/>
            <person name="Ji K.M."/>
            <person name="Liu X.Y."/>
            <person name="Zhou J.W."/>
            <person name="Li R.Q."/>
            <person name="Yang K.Y."/>
            <person name="Li J."/>
            <person name="Li M."/>
            <person name="Law P.T.W."/>
            <person name="Wu Y.L."/>
            <person name="Cai Z.L."/>
            <person name="Qin H."/>
            <person name="Bao Y."/>
            <person name="Leung R.K.K."/>
            <person name="Ng P.K.S."/>
            <person name="Zou J."/>
            <person name="Zhong X.J."/>
            <person name="Ran P.X."/>
            <person name="Zhong N.S."/>
            <person name="Liu Z.G."/>
            <person name="Tsui S.K.W."/>
        </authorList>
    </citation>
    <scope>NUCLEOTIDE SEQUENCE</scope>
    <source>
        <strain evidence="2">Derf</strain>
        <tissue evidence="2">Whole organism</tissue>
    </source>
</reference>
<name>A0A922LD59_DERFA</name>
<accession>A0A922LD59</accession>
<gene>
    <name evidence="2" type="ORF">DERF_001972</name>
</gene>
<keyword evidence="1" id="KW-0472">Membrane</keyword>
<evidence type="ECO:0000313" key="3">
    <source>
        <dbReference type="Proteomes" id="UP000790347"/>
    </source>
</evidence>
<dbReference type="EMBL" id="ASGP02000001">
    <property type="protein sequence ID" value="KAH9527995.1"/>
    <property type="molecule type" value="Genomic_DNA"/>
</dbReference>
<evidence type="ECO:0000313" key="2">
    <source>
        <dbReference type="EMBL" id="KAH9527995.1"/>
    </source>
</evidence>
<keyword evidence="1" id="KW-0812">Transmembrane</keyword>
<feature type="transmembrane region" description="Helical" evidence="1">
    <location>
        <begin position="18"/>
        <end position="37"/>
    </location>
</feature>
<keyword evidence="1" id="KW-1133">Transmembrane helix</keyword>
<reference evidence="2" key="2">
    <citation type="journal article" date="2022" name="Res Sq">
        <title>Comparative Genomics Reveals Insights into the Divergent Evolution of Astigmatic Mites and Household Pest Adaptations.</title>
        <authorList>
            <person name="Xiong Q."/>
            <person name="Wan A.T.-Y."/>
            <person name="Liu X.-Y."/>
            <person name="Fung C.S.-H."/>
            <person name="Xiao X."/>
            <person name="Malainual N."/>
            <person name="Hou J."/>
            <person name="Wang L."/>
            <person name="Wang M."/>
            <person name="Yang K."/>
            <person name="Cui Y."/>
            <person name="Leung E."/>
            <person name="Nong W."/>
            <person name="Shin S.-K."/>
            <person name="Au S."/>
            <person name="Jeong K.Y."/>
            <person name="Chew F.T."/>
            <person name="Hui J."/>
            <person name="Leung T.F."/>
            <person name="Tungtrongchitr A."/>
            <person name="Zhong N."/>
            <person name="Liu Z."/>
            <person name="Tsui S."/>
        </authorList>
    </citation>
    <scope>NUCLEOTIDE SEQUENCE</scope>
    <source>
        <strain evidence="2">Derf</strain>
        <tissue evidence="2">Whole organism</tissue>
    </source>
</reference>